<evidence type="ECO:0000256" key="1">
    <source>
        <dbReference type="SAM" id="SignalP"/>
    </source>
</evidence>
<protein>
    <submittedName>
        <fullName evidence="3">T9SS type A sorting domain-containing protein</fullName>
    </submittedName>
</protein>
<dbReference type="Pfam" id="PF18962">
    <property type="entry name" value="Por_Secre_tail"/>
    <property type="match status" value="1"/>
</dbReference>
<dbReference type="Gene3D" id="2.60.120.890">
    <property type="entry name" value="BT2081, beta-jelly-roll domain"/>
    <property type="match status" value="1"/>
</dbReference>
<feature type="signal peptide" evidence="1">
    <location>
        <begin position="1"/>
        <end position="22"/>
    </location>
</feature>
<gene>
    <name evidence="3" type="ORF">O3303_09590</name>
</gene>
<sequence>MKTLLPLAAGVLALFSTSGAMAQQAIPNGTLETWAQRGLSESPQSWLTLDDVIAEILGPLPFSTNTTVKSTDRRSGSFAAKLETQNFQDNFPGFLVLGTRIGNSNTLGGGIPYTGRPANLQFYYKMTGPASDSAGVQVALFKTVNGNPEVVADAFQILAPQAGYTLVTLPLTYRRADTPDTLQITFASGLAENITTGTALFIDDVSMTGTVQAARNPALDAALTVYPNPSPNGEFRLSSVANPAVATAPYTISDAAGRIVRTATAAPLSIAGGRPVELRGLPAGVYLLQLNTPDGPVTRKLIR</sequence>
<dbReference type="NCBIfam" id="TIGR04183">
    <property type="entry name" value="Por_Secre_tail"/>
    <property type="match status" value="1"/>
</dbReference>
<evidence type="ECO:0000313" key="4">
    <source>
        <dbReference type="Proteomes" id="UP001211005"/>
    </source>
</evidence>
<organism evidence="3 4">
    <name type="scientific">Hymenobacter canadensis</name>
    <dbReference type="NCBI Taxonomy" id="2999067"/>
    <lineage>
        <taxon>Bacteria</taxon>
        <taxon>Pseudomonadati</taxon>
        <taxon>Bacteroidota</taxon>
        <taxon>Cytophagia</taxon>
        <taxon>Cytophagales</taxon>
        <taxon>Hymenobacteraceae</taxon>
        <taxon>Hymenobacter</taxon>
    </lineage>
</organism>
<feature type="chain" id="PRO_5045229406" evidence="1">
    <location>
        <begin position="23"/>
        <end position="303"/>
    </location>
</feature>
<proteinExistence type="predicted"/>
<feature type="domain" description="Secretion system C-terminal sorting" evidence="2">
    <location>
        <begin position="225"/>
        <end position="302"/>
    </location>
</feature>
<name>A0ABY7LTS4_9BACT</name>
<dbReference type="RefSeq" id="WP_269561841.1">
    <property type="nucleotide sequence ID" value="NZ_CP114767.1"/>
</dbReference>
<dbReference type="EMBL" id="CP114767">
    <property type="protein sequence ID" value="WBA43802.1"/>
    <property type="molecule type" value="Genomic_DNA"/>
</dbReference>
<reference evidence="3 4" key="1">
    <citation type="submission" date="2022-12" db="EMBL/GenBank/DDBJ databases">
        <title>Hymenobacter canadensis sp. nov. isolated from lake water of the Cambridge Bay, Canada.</title>
        <authorList>
            <person name="Kim W.H."/>
            <person name="Lee Y.M."/>
        </authorList>
    </citation>
    <scope>NUCLEOTIDE SEQUENCE [LARGE SCALE GENOMIC DNA]</scope>
    <source>
        <strain evidence="3 4">PAMC 29467</strain>
    </source>
</reference>
<keyword evidence="1" id="KW-0732">Signal</keyword>
<dbReference type="Proteomes" id="UP001211005">
    <property type="component" value="Chromosome"/>
</dbReference>
<accession>A0ABY7LTS4</accession>
<evidence type="ECO:0000313" key="3">
    <source>
        <dbReference type="EMBL" id="WBA43802.1"/>
    </source>
</evidence>
<dbReference type="InterPro" id="IPR026444">
    <property type="entry name" value="Secre_tail"/>
</dbReference>
<dbReference type="InterPro" id="IPR038653">
    <property type="entry name" value="Put_CMD_sf"/>
</dbReference>
<keyword evidence="4" id="KW-1185">Reference proteome</keyword>
<evidence type="ECO:0000259" key="2">
    <source>
        <dbReference type="Pfam" id="PF18962"/>
    </source>
</evidence>